<feature type="chain" id="PRO_5013117166" description="SnoaL-like domain-containing protein" evidence="1">
    <location>
        <begin position="26"/>
        <end position="173"/>
    </location>
</feature>
<reference evidence="3" key="1">
    <citation type="submission" date="2017-04" db="EMBL/GenBank/DDBJ databases">
        <authorList>
            <person name="Varghese N."/>
            <person name="Submissions S."/>
        </authorList>
    </citation>
    <scope>NUCLEOTIDE SEQUENCE [LARGE SCALE GENOMIC DNA]</scope>
    <source>
        <strain evidence="3">DSM 16537</strain>
    </source>
</reference>
<dbReference type="Proteomes" id="UP000192333">
    <property type="component" value="Chromosome I"/>
</dbReference>
<dbReference type="EMBL" id="LT838813">
    <property type="protein sequence ID" value="SMD42745.1"/>
    <property type="molecule type" value="Genomic_DNA"/>
</dbReference>
<dbReference type="OrthoDB" id="391735at2"/>
<dbReference type="PROSITE" id="PS51257">
    <property type="entry name" value="PROKAR_LIPOPROTEIN"/>
    <property type="match status" value="1"/>
</dbReference>
<evidence type="ECO:0000313" key="3">
    <source>
        <dbReference type="Proteomes" id="UP000192333"/>
    </source>
</evidence>
<proteinExistence type="predicted"/>
<dbReference type="AlphaFoldDB" id="A0A1W2H1C6"/>
<evidence type="ECO:0000256" key="1">
    <source>
        <dbReference type="SAM" id="SignalP"/>
    </source>
</evidence>
<dbReference type="STRING" id="758820.SAMN00777080_1309"/>
<evidence type="ECO:0008006" key="4">
    <source>
        <dbReference type="Google" id="ProtNLM"/>
    </source>
</evidence>
<gene>
    <name evidence="2" type="ORF">SAMN00777080_1309</name>
</gene>
<dbReference type="RefSeq" id="WP_157370083.1">
    <property type="nucleotide sequence ID" value="NZ_LT838813.1"/>
</dbReference>
<name>A0A1W2H1C6_9BACT</name>
<organism evidence="2 3">
    <name type="scientific">Aquiflexum balticum DSM 16537</name>
    <dbReference type="NCBI Taxonomy" id="758820"/>
    <lineage>
        <taxon>Bacteria</taxon>
        <taxon>Pseudomonadati</taxon>
        <taxon>Bacteroidota</taxon>
        <taxon>Cytophagia</taxon>
        <taxon>Cytophagales</taxon>
        <taxon>Cyclobacteriaceae</taxon>
        <taxon>Aquiflexum</taxon>
    </lineage>
</organism>
<keyword evidence="1" id="KW-0732">Signal</keyword>
<sequence length="173" mass="19723">MRITSFPTLALALLMLFACNQGKDAENKMEKNEGLEIAKKELLISTVETYIKGIKERDFSIIPYAEKVTMRTPFTKNGTKIQLKGKEALFNEWWKPLLLTPNAKEVVFKVTDYYFNESLTSIVVESVVTDYNAEPPAIVYVAERFTLNEAGEIIDQINHIDVRDVLTPGWSEK</sequence>
<keyword evidence="3" id="KW-1185">Reference proteome</keyword>
<accession>A0A1W2H1C6</accession>
<evidence type="ECO:0000313" key="2">
    <source>
        <dbReference type="EMBL" id="SMD42745.1"/>
    </source>
</evidence>
<protein>
    <recommendedName>
        <fullName evidence="4">SnoaL-like domain-containing protein</fullName>
    </recommendedName>
</protein>
<feature type="signal peptide" evidence="1">
    <location>
        <begin position="1"/>
        <end position="25"/>
    </location>
</feature>